<feature type="compositionally biased region" description="Low complexity" evidence="1">
    <location>
        <begin position="232"/>
        <end position="256"/>
    </location>
</feature>
<feature type="compositionally biased region" description="Low complexity" evidence="1">
    <location>
        <begin position="159"/>
        <end position="175"/>
    </location>
</feature>
<dbReference type="InterPro" id="IPR007284">
    <property type="entry name" value="Ground-like_dom"/>
</dbReference>
<gene>
    <name evidence="4" type="ORF">niasHT_032915</name>
</gene>
<feature type="domain" description="Ground-like" evidence="3">
    <location>
        <begin position="258"/>
        <end position="326"/>
    </location>
</feature>
<feature type="chain" id="PRO_5044823111" description="Ground-like domain-containing protein" evidence="2">
    <location>
        <begin position="26"/>
        <end position="329"/>
    </location>
</feature>
<proteinExistence type="predicted"/>
<evidence type="ECO:0000259" key="3">
    <source>
        <dbReference type="Pfam" id="PF04155"/>
    </source>
</evidence>
<accession>A0ABD2ILD9</accession>
<dbReference type="Proteomes" id="UP001620626">
    <property type="component" value="Unassembled WGS sequence"/>
</dbReference>
<reference evidence="4 5" key="1">
    <citation type="submission" date="2024-10" db="EMBL/GenBank/DDBJ databases">
        <authorList>
            <person name="Kim D."/>
        </authorList>
    </citation>
    <scope>NUCLEOTIDE SEQUENCE [LARGE SCALE GENOMIC DNA]</scope>
    <source>
        <strain evidence="4">BH-2024</strain>
    </source>
</reference>
<name>A0ABD2ILD9_9BILA</name>
<evidence type="ECO:0000256" key="2">
    <source>
        <dbReference type="SAM" id="SignalP"/>
    </source>
</evidence>
<evidence type="ECO:0000313" key="5">
    <source>
        <dbReference type="Proteomes" id="UP001620626"/>
    </source>
</evidence>
<feature type="signal peptide" evidence="2">
    <location>
        <begin position="1"/>
        <end position="25"/>
    </location>
</feature>
<feature type="compositionally biased region" description="Low complexity" evidence="1">
    <location>
        <begin position="195"/>
        <end position="215"/>
    </location>
</feature>
<keyword evidence="5" id="KW-1185">Reference proteome</keyword>
<sequence>MFTSTKVLLLTQLLILLFFASTSLALVKVIKRQSGNGAAAGPAEETHVGFEGNDPPSSSLNEPISAIGPDQQSEDGKGLADTAYDTVEEQSQSAAASSSWATSPSSTSAAATVGTVSPGIGDAETAAESRLQNTAASEGTPSAATEEASPVAGVEEENNNSNNNNDNNSPSSSDSGDAGATASTVAEEEQRLEETVATATTASSTARRIAAAPSAGKKHDERKGRKKTGLPTAAVETAATDGTATTPATAQQQQQQRNCNSERIRQLIIENIHSKPSVAKRQIQSKVAEEINGKIDVICARHAFSYIVNSELFCEAEHNGVICLCFKQQ</sequence>
<feature type="region of interest" description="Disordered" evidence="1">
    <location>
        <begin position="37"/>
        <end position="259"/>
    </location>
</feature>
<dbReference type="EMBL" id="JBICBT010001144">
    <property type="protein sequence ID" value="KAL3080887.1"/>
    <property type="molecule type" value="Genomic_DNA"/>
</dbReference>
<evidence type="ECO:0000256" key="1">
    <source>
        <dbReference type="SAM" id="MobiDB-lite"/>
    </source>
</evidence>
<feature type="compositionally biased region" description="Polar residues" evidence="1">
    <location>
        <begin position="130"/>
        <end position="143"/>
    </location>
</feature>
<organism evidence="4 5">
    <name type="scientific">Heterodera trifolii</name>
    <dbReference type="NCBI Taxonomy" id="157864"/>
    <lineage>
        <taxon>Eukaryota</taxon>
        <taxon>Metazoa</taxon>
        <taxon>Ecdysozoa</taxon>
        <taxon>Nematoda</taxon>
        <taxon>Chromadorea</taxon>
        <taxon>Rhabditida</taxon>
        <taxon>Tylenchina</taxon>
        <taxon>Tylenchomorpha</taxon>
        <taxon>Tylenchoidea</taxon>
        <taxon>Heteroderidae</taxon>
        <taxon>Heteroderinae</taxon>
        <taxon>Heterodera</taxon>
    </lineage>
</organism>
<comment type="caution">
    <text evidence="4">The sequence shown here is derived from an EMBL/GenBank/DDBJ whole genome shotgun (WGS) entry which is preliminary data.</text>
</comment>
<keyword evidence="2" id="KW-0732">Signal</keyword>
<evidence type="ECO:0000313" key="4">
    <source>
        <dbReference type="EMBL" id="KAL3080887.1"/>
    </source>
</evidence>
<feature type="compositionally biased region" description="Low complexity" evidence="1">
    <location>
        <begin position="91"/>
        <end position="112"/>
    </location>
</feature>
<dbReference type="Pfam" id="PF04155">
    <property type="entry name" value="Ground-like"/>
    <property type="match status" value="1"/>
</dbReference>
<dbReference type="AlphaFoldDB" id="A0ABD2ILD9"/>
<protein>
    <recommendedName>
        <fullName evidence="3">Ground-like domain-containing protein</fullName>
    </recommendedName>
</protein>